<dbReference type="InterPro" id="IPR046364">
    <property type="entry name" value="Exo70_C"/>
</dbReference>
<dbReference type="InterPro" id="IPR004140">
    <property type="entry name" value="Exo70"/>
</dbReference>
<dbReference type="GO" id="GO:0006887">
    <property type="term" value="P:exocytosis"/>
    <property type="evidence" value="ECO:0000318"/>
    <property type="project" value="GO_Central"/>
</dbReference>
<dbReference type="EnsemblPlants" id="HORVU.MOREX.r3.2HG0208940.1">
    <property type="protein sequence ID" value="HORVU.MOREX.r3.2HG0208940.1.CDS1"/>
    <property type="gene ID" value="HORVU.MOREX.r3.2HG0208940"/>
</dbReference>
<evidence type="ECO:0000256" key="3">
    <source>
        <dbReference type="RuleBase" id="RU365026"/>
    </source>
</evidence>
<keyword evidence="3" id="KW-0653">Protein transport</keyword>
<dbReference type="KEGG" id="hvg:123431169"/>
<dbReference type="SMR" id="F2DG39"/>
<reference evidence="7" key="4">
    <citation type="submission" date="2022-01" db="UniProtKB">
        <authorList>
            <consortium name="EnsemblPlants"/>
        </authorList>
    </citation>
    <scope>IDENTIFICATION</scope>
    <source>
        <strain evidence="7">subsp. vulgare</strain>
    </source>
</reference>
<dbReference type="Proteomes" id="UP000011116">
    <property type="component" value="Chromosome 2H"/>
</dbReference>
<dbReference type="RefSeq" id="XP_044970944.1">
    <property type="nucleotide sequence ID" value="XM_045115009.1"/>
</dbReference>
<comment type="similarity">
    <text evidence="1 3">Belongs to the EXO70 family.</text>
</comment>
<dbReference type="GO" id="GO:0000145">
    <property type="term" value="C:exocyst"/>
    <property type="evidence" value="ECO:0000318"/>
    <property type="project" value="GO_Central"/>
</dbReference>
<dbReference type="OrthoDB" id="642550at2759"/>
<dbReference type="Pfam" id="PF03081">
    <property type="entry name" value="Exo70_C"/>
    <property type="match status" value="1"/>
</dbReference>
<feature type="domain" description="Exocyst complex subunit Exo70 C-terminal" evidence="5">
    <location>
        <begin position="182"/>
        <end position="474"/>
    </location>
</feature>
<feature type="region of interest" description="Disordered" evidence="4">
    <location>
        <begin position="1"/>
        <end position="23"/>
    </location>
</feature>
<feature type="region of interest" description="Disordered" evidence="4">
    <location>
        <begin position="47"/>
        <end position="73"/>
    </location>
</feature>
<dbReference type="PANTHER" id="PTHR12542">
    <property type="entry name" value="EXOCYST COMPLEX PROTEIN EXO70"/>
    <property type="match status" value="1"/>
</dbReference>
<accession>F2DG39</accession>
<evidence type="ECO:0000256" key="1">
    <source>
        <dbReference type="ARBA" id="ARBA00006756"/>
    </source>
</evidence>
<dbReference type="Gramene" id="HORVU.MOREX.r3.2HG0208940.1">
    <property type="protein sequence ID" value="HORVU.MOREX.r3.2HG0208940.1.CDS1"/>
    <property type="gene ID" value="HORVU.MOREX.r3.2HG0208940"/>
</dbReference>
<sequence>MEEQLDSVPEESTPGFTAAIPPPNSYRESIRSVSVVCPQWRIRSMLSGQSGSTYSSDSVASRSNNSGYSSNSASVGLADLGTSELKKIAQRMASDGYTEDMVKSFRIISLKQTFSPDYALKNWFVELDVDWVLQPLQTHLQEGSAYSLQELVESWIRALTVIVATIDEKLITIVSDTPAVARFATASVSAMLVFVDAVIQFNREENLQAMLQLYMCVCSASYDMLPMHMNFLDSRSIFNKIGEMLDREGNKLIESVCQKMVQVRRTLMKDDDSWVAEILEGGGEVHKNTRLMVEYIVLMSKAHTSMQNSLYSQHKEKLRELIDYMIDYLNNLLLRKSELCSDPSLRYLFLLNNSYFIMQMVSEVSLQKNPDQLCGYQREIKLTPECGKYMDSYLDVSWGNVLSFMPKSNFHGPLRRWIHTTSLAKFQSAFDNTYQAQKFWKVPEPRLRSLLRETITKRVISVYDDYLKEHPELEKQVIGGSRSPDVLKEMLGELFEG</sequence>
<dbReference type="InterPro" id="IPR016159">
    <property type="entry name" value="Cullin_repeat-like_dom_sf"/>
</dbReference>
<keyword evidence="3" id="KW-0268">Exocytosis</keyword>
<evidence type="ECO:0000313" key="6">
    <source>
        <dbReference type="EMBL" id="BAJ94060.1"/>
    </source>
</evidence>
<reference evidence="8" key="2">
    <citation type="journal article" date="2012" name="Nature">
        <title>A physical, genetic and functional sequence assembly of the barley genome.</title>
        <authorList>
            <consortium name="The International Barley Genome Sequencing Consortium"/>
            <person name="Mayer K.F."/>
            <person name="Waugh R."/>
            <person name="Brown J.W."/>
            <person name="Schulman A."/>
            <person name="Langridge P."/>
            <person name="Platzer M."/>
            <person name="Fincher G.B."/>
            <person name="Muehlbauer G.J."/>
            <person name="Sato K."/>
            <person name="Close T.J."/>
            <person name="Wise R.P."/>
            <person name="Stein N."/>
        </authorList>
    </citation>
    <scope>NUCLEOTIDE SEQUENCE [LARGE SCALE GENOMIC DNA]</scope>
    <source>
        <strain evidence="8">cv. Morex</strain>
    </source>
</reference>
<comment type="function">
    <text evidence="3">Component of the exocyst complex.</text>
</comment>
<organism evidence="6">
    <name type="scientific">Hordeum vulgare subsp. vulgare</name>
    <name type="common">Domesticated barley</name>
    <dbReference type="NCBI Taxonomy" id="112509"/>
    <lineage>
        <taxon>Eukaryota</taxon>
        <taxon>Viridiplantae</taxon>
        <taxon>Streptophyta</taxon>
        <taxon>Embryophyta</taxon>
        <taxon>Tracheophyta</taxon>
        <taxon>Spermatophyta</taxon>
        <taxon>Magnoliopsida</taxon>
        <taxon>Liliopsida</taxon>
        <taxon>Poales</taxon>
        <taxon>Poaceae</taxon>
        <taxon>BOP clade</taxon>
        <taxon>Pooideae</taxon>
        <taxon>Triticodae</taxon>
        <taxon>Triticeae</taxon>
        <taxon>Hordeinae</taxon>
        <taxon>Hordeum</taxon>
    </lineage>
</organism>
<dbReference type="EMBL" id="AK362856">
    <property type="protein sequence ID" value="BAJ94060.1"/>
    <property type="molecule type" value="mRNA"/>
</dbReference>
<reference evidence="6" key="1">
    <citation type="journal article" date="2011" name="Plant Physiol.">
        <title>Comprehensive sequence analysis of 24,783 barley full-length cDNAs derived from 12 clone libraries.</title>
        <authorList>
            <person name="Matsumoto T."/>
            <person name="Tanaka T."/>
            <person name="Sakai H."/>
            <person name="Amano N."/>
            <person name="Kanamori H."/>
            <person name="Kurita K."/>
            <person name="Kikuta A."/>
            <person name="Kamiya K."/>
            <person name="Yamamoto M."/>
            <person name="Ikawa H."/>
            <person name="Fujii N."/>
            <person name="Hori K."/>
            <person name="Itoh T."/>
            <person name="Sato K."/>
        </authorList>
    </citation>
    <scope>NUCLEOTIDE SEQUENCE</scope>
    <source>
        <tissue evidence="6">Shoot and root</tissue>
    </source>
</reference>
<dbReference type="GO" id="GO:0015031">
    <property type="term" value="P:protein transport"/>
    <property type="evidence" value="ECO:0007669"/>
    <property type="project" value="UniProtKB-KW"/>
</dbReference>
<dbReference type="GO" id="GO:0005546">
    <property type="term" value="F:phosphatidylinositol-4,5-bisphosphate binding"/>
    <property type="evidence" value="ECO:0007669"/>
    <property type="project" value="InterPro"/>
</dbReference>
<evidence type="ECO:0000313" key="8">
    <source>
        <dbReference type="Proteomes" id="UP000011116"/>
    </source>
</evidence>
<name>F2DG39_HORVV</name>
<proteinExistence type="evidence at transcript level"/>
<dbReference type="PANTHER" id="PTHR12542:SF166">
    <property type="entry name" value="EXOCYST SUBUNIT EXO70 FAMILY PROTEIN"/>
    <property type="match status" value="1"/>
</dbReference>
<evidence type="ECO:0000256" key="2">
    <source>
        <dbReference type="ARBA" id="ARBA00022448"/>
    </source>
</evidence>
<evidence type="ECO:0000256" key="4">
    <source>
        <dbReference type="SAM" id="MobiDB-lite"/>
    </source>
</evidence>
<dbReference type="AlphaFoldDB" id="F2DG39"/>
<dbReference type="Gene3D" id="1.20.1280.170">
    <property type="entry name" value="Exocyst complex component Exo70"/>
    <property type="match status" value="1"/>
</dbReference>
<keyword evidence="2 3" id="KW-0813">Transport</keyword>
<reference evidence="7" key="3">
    <citation type="submission" date="2020-10" db="EMBL/GenBank/DDBJ databases">
        <authorList>
            <person name="Scholz U."/>
            <person name="Mascher M."/>
            <person name="Fiebig A."/>
        </authorList>
    </citation>
    <scope>NUCLEOTIDE SEQUENCE [LARGE SCALE GENOMIC DNA]</scope>
    <source>
        <strain evidence="7">cv. Morex</strain>
    </source>
</reference>
<gene>
    <name evidence="7" type="primary">LOC123431169</name>
</gene>
<dbReference type="SUPFAM" id="SSF74788">
    <property type="entry name" value="Cullin repeat-like"/>
    <property type="match status" value="1"/>
</dbReference>
<evidence type="ECO:0000259" key="5">
    <source>
        <dbReference type="Pfam" id="PF03081"/>
    </source>
</evidence>
<dbReference type="GeneID" id="123431169"/>
<evidence type="ECO:0000313" key="7">
    <source>
        <dbReference type="EnsemblPlants" id="HORVU.MOREX.r3.2HG0208940.1.CDS1"/>
    </source>
</evidence>
<keyword evidence="8" id="KW-1185">Reference proteome</keyword>
<protein>
    <recommendedName>
        <fullName evidence="3">Exocyst subunit Exo70 family protein</fullName>
    </recommendedName>
</protein>
<dbReference type="Gramene" id="HORVU.MOREX.r2.2HG0173750.1">
    <property type="protein sequence ID" value="HORVU.MOREX.r2.2HG0173750.1.CDS.1"/>
    <property type="gene ID" value="HORVU.MOREX.r2.2HG0173750"/>
</dbReference>